<evidence type="ECO:0000313" key="3">
    <source>
        <dbReference type="Proteomes" id="UP000257039"/>
    </source>
</evidence>
<dbReference type="AlphaFoldDB" id="A0A4P9VJ21"/>
<gene>
    <name evidence="2" type="ORF">B9G39_01405</name>
</gene>
<accession>A0A4P9VJ21</accession>
<comment type="caution">
    <text evidence="2">The sequence shown here is derived from an EMBL/GenBank/DDBJ whole genome shotgun (WGS) entry which is preliminary data.</text>
</comment>
<evidence type="ECO:0000313" key="2">
    <source>
        <dbReference type="EMBL" id="RDH42207.1"/>
    </source>
</evidence>
<name>A0A4P9VJ21_9GAMM</name>
<dbReference type="EMBL" id="NDXW01000001">
    <property type="protein sequence ID" value="RDH42207.1"/>
    <property type="molecule type" value="Genomic_DNA"/>
</dbReference>
<dbReference type="RefSeq" id="WP_094785744.1">
    <property type="nucleotide sequence ID" value="NZ_NDXW01000001.1"/>
</dbReference>
<keyword evidence="3" id="KW-1185">Reference proteome</keyword>
<proteinExistence type="predicted"/>
<feature type="domain" description="Suppressor of fused-like" evidence="1">
    <location>
        <begin position="31"/>
        <end position="185"/>
    </location>
</feature>
<reference evidence="2 3" key="1">
    <citation type="submission" date="2017-04" db="EMBL/GenBank/DDBJ databases">
        <title>Draft genome sequence of Zooshikella ganghwensis VG4 isolated from Red Sea sediments.</title>
        <authorList>
            <person name="Rehman Z."/>
            <person name="Alam I."/>
            <person name="Kamau A."/>
            <person name="Bajic V."/>
            <person name="Leiknes T."/>
        </authorList>
    </citation>
    <scope>NUCLEOTIDE SEQUENCE [LARGE SCALE GENOMIC DNA]</scope>
    <source>
        <strain evidence="2 3">VG4</strain>
    </source>
</reference>
<organism evidence="2 3">
    <name type="scientific">Zooshikella ganghwensis</name>
    <dbReference type="NCBI Taxonomy" id="202772"/>
    <lineage>
        <taxon>Bacteria</taxon>
        <taxon>Pseudomonadati</taxon>
        <taxon>Pseudomonadota</taxon>
        <taxon>Gammaproteobacteria</taxon>
        <taxon>Oceanospirillales</taxon>
        <taxon>Zooshikellaceae</taxon>
        <taxon>Zooshikella</taxon>
    </lineage>
</organism>
<dbReference type="Proteomes" id="UP000257039">
    <property type="component" value="Unassembled WGS sequence"/>
</dbReference>
<evidence type="ECO:0000259" key="1">
    <source>
        <dbReference type="Pfam" id="PF05076"/>
    </source>
</evidence>
<dbReference type="InterPro" id="IPR020941">
    <property type="entry name" value="SUFU-like_domain"/>
</dbReference>
<sequence>MIKSHSEALRDHIDRFCRDEPDNLFKEDLTKISVAKFDNIPDSGLTTFISIGLSGHLLKQDSGRSIRQELLLTVDNLYADFAIEEVIFSVAKLILKDHKAVSRGQVIGPKGLLFPEEDSNLTCLLCSYPAFFPDDFSFFENSETTVFVELIPMLTREAELSNQIGWEKFFGLIDDGEVDILNYHR</sequence>
<dbReference type="Pfam" id="PF05076">
    <property type="entry name" value="SUFU"/>
    <property type="match status" value="1"/>
</dbReference>
<protein>
    <submittedName>
        <fullName evidence="2">Suppressor of fused domain protein</fullName>
    </submittedName>
</protein>